<dbReference type="AlphaFoldDB" id="A0A1U7LSP2"/>
<dbReference type="GO" id="GO:0016020">
    <property type="term" value="C:membrane"/>
    <property type="evidence" value="ECO:0007669"/>
    <property type="project" value="UniProtKB-SubCell"/>
</dbReference>
<dbReference type="OrthoDB" id="6428174at2759"/>
<evidence type="ECO:0000256" key="1">
    <source>
        <dbReference type="ARBA" id="ARBA00004141"/>
    </source>
</evidence>
<comment type="caution">
    <text evidence="7">The sequence shown here is derived from an EMBL/GenBank/DDBJ whole genome shotgun (WGS) entry which is preliminary data.</text>
</comment>
<protein>
    <submittedName>
        <fullName evidence="7">Magnesium transporter NIPA2</fullName>
    </submittedName>
</protein>
<dbReference type="InterPro" id="IPR008521">
    <property type="entry name" value="Mg_trans_NIPA"/>
</dbReference>
<comment type="subcellular location">
    <subcellularLocation>
        <location evidence="1">Membrane</location>
        <topology evidence="1">Multi-pass membrane protein</topology>
    </subcellularLocation>
</comment>
<evidence type="ECO:0000256" key="4">
    <source>
        <dbReference type="ARBA" id="ARBA00023136"/>
    </source>
</evidence>
<feature type="region of interest" description="Disordered" evidence="5">
    <location>
        <begin position="361"/>
        <end position="411"/>
    </location>
</feature>
<keyword evidence="2 6" id="KW-0812">Transmembrane</keyword>
<feature type="compositionally biased region" description="Polar residues" evidence="5">
    <location>
        <begin position="536"/>
        <end position="547"/>
    </location>
</feature>
<evidence type="ECO:0000313" key="7">
    <source>
        <dbReference type="EMBL" id="OLL25562.1"/>
    </source>
</evidence>
<feature type="transmembrane region" description="Helical" evidence="6">
    <location>
        <begin position="187"/>
        <end position="212"/>
    </location>
</feature>
<feature type="transmembrane region" description="Helical" evidence="6">
    <location>
        <begin position="92"/>
        <end position="111"/>
    </location>
</feature>
<keyword evidence="4 6" id="KW-0472">Membrane</keyword>
<dbReference type="InterPro" id="IPR037185">
    <property type="entry name" value="EmrE-like"/>
</dbReference>
<sequence>MTGGSESTSTSSADASHKVVGLTLAVFSGLFIGISFPLKKKGLLSANEKYGCTAGEGHEYLKSSLWWIGMILMIVGEICNFVAYAFTEAILVTPLGALSVVISAIFSSIFLKERLSFVGKTACFLCINGAINIILNAPGQGSVKNIQEMQRYVISVGFLVYTGLILGICAFLAFWAGPRYGNKTMMVYLSICSLIGGISVVATQGLGASIVAAIGGTKNQFNQWFLYVLAFCVMVTLLTEINYLNVRLDSGILANTSIVTPTYYVAFTTSTMIASAVLFQGFKGTPTQITSIVMSFLVITAGVVLLQFSKSAKNLPDTSELSGGLNDVSAAANAEQDQFDPGADALRGTLSIRRLSRNPRRDTLASYTSSVSQNRASSRHGMNTMPFLHVDRPDSARSSGSHRPMPKVPEVDIRDAKEGDLGTNGREMIRTPVVTSGVFGVGLKPGKHINMEPLPRVHIEDLEIQRPRTHEETPKHRLKTQYSFGEITPNRKSQGAEEERVGLVRSKQLQIERSDSEDSIVTTSTRSGDGVPYRAHQNSESVSYGML</sequence>
<keyword evidence="3 6" id="KW-1133">Transmembrane helix</keyword>
<dbReference type="Pfam" id="PF05653">
    <property type="entry name" value="Mg_trans_NIPA"/>
    <property type="match status" value="1"/>
</dbReference>
<dbReference type="OMA" id="VTPIYFT"/>
<evidence type="ECO:0000256" key="5">
    <source>
        <dbReference type="SAM" id="MobiDB-lite"/>
    </source>
</evidence>
<dbReference type="Proteomes" id="UP000186594">
    <property type="component" value="Unassembled WGS sequence"/>
</dbReference>
<dbReference type="GO" id="GO:0015095">
    <property type="term" value="F:magnesium ion transmembrane transporter activity"/>
    <property type="evidence" value="ECO:0007669"/>
    <property type="project" value="InterPro"/>
</dbReference>
<proteinExistence type="predicted"/>
<dbReference type="EMBL" id="LXFE01000360">
    <property type="protein sequence ID" value="OLL25562.1"/>
    <property type="molecule type" value="Genomic_DNA"/>
</dbReference>
<feature type="region of interest" description="Disordered" evidence="5">
    <location>
        <begin position="488"/>
        <end position="547"/>
    </location>
</feature>
<feature type="transmembrane region" description="Helical" evidence="6">
    <location>
        <begin position="289"/>
        <end position="308"/>
    </location>
</feature>
<evidence type="ECO:0000256" key="3">
    <source>
        <dbReference type="ARBA" id="ARBA00022989"/>
    </source>
</evidence>
<feature type="transmembrane region" description="Helical" evidence="6">
    <location>
        <begin position="263"/>
        <end position="282"/>
    </location>
</feature>
<dbReference type="SUPFAM" id="SSF103481">
    <property type="entry name" value="Multidrug resistance efflux transporter EmrE"/>
    <property type="match status" value="1"/>
</dbReference>
<evidence type="ECO:0000313" key="8">
    <source>
        <dbReference type="Proteomes" id="UP000186594"/>
    </source>
</evidence>
<name>A0A1U7LSP2_NEOID</name>
<evidence type="ECO:0000256" key="2">
    <source>
        <dbReference type="ARBA" id="ARBA00022692"/>
    </source>
</evidence>
<feature type="transmembrane region" description="Helical" evidence="6">
    <location>
        <begin position="152"/>
        <end position="175"/>
    </location>
</feature>
<organism evidence="7 8">
    <name type="scientific">Neolecta irregularis (strain DAH-3)</name>
    <dbReference type="NCBI Taxonomy" id="1198029"/>
    <lineage>
        <taxon>Eukaryota</taxon>
        <taxon>Fungi</taxon>
        <taxon>Dikarya</taxon>
        <taxon>Ascomycota</taxon>
        <taxon>Taphrinomycotina</taxon>
        <taxon>Neolectales</taxon>
        <taxon>Neolectaceae</taxon>
        <taxon>Neolecta</taxon>
    </lineage>
</organism>
<feature type="compositionally biased region" description="Polar residues" evidence="5">
    <location>
        <begin position="365"/>
        <end position="376"/>
    </location>
</feature>
<dbReference type="PANTHER" id="PTHR12570:SF92">
    <property type="entry name" value="SPICHTHYIN, ISOFORM B"/>
    <property type="match status" value="1"/>
</dbReference>
<keyword evidence="8" id="KW-1185">Reference proteome</keyword>
<gene>
    <name evidence="7" type="ORF">NEOLI_001127</name>
</gene>
<feature type="transmembrane region" description="Helical" evidence="6">
    <location>
        <begin position="65"/>
        <end position="86"/>
    </location>
</feature>
<evidence type="ECO:0000256" key="6">
    <source>
        <dbReference type="SAM" id="Phobius"/>
    </source>
</evidence>
<feature type="transmembrane region" description="Helical" evidence="6">
    <location>
        <begin position="224"/>
        <end position="243"/>
    </location>
</feature>
<dbReference type="PANTHER" id="PTHR12570">
    <property type="match status" value="1"/>
</dbReference>
<feature type="transmembrane region" description="Helical" evidence="6">
    <location>
        <begin position="20"/>
        <end position="38"/>
    </location>
</feature>
<reference evidence="7 8" key="1">
    <citation type="submission" date="2016-04" db="EMBL/GenBank/DDBJ databases">
        <title>Evolutionary innovation and constraint leading to complex multicellularity in the Ascomycota.</title>
        <authorList>
            <person name="Cisse O."/>
            <person name="Nguyen A."/>
            <person name="Hewitt D.A."/>
            <person name="Jedd G."/>
            <person name="Stajich J.E."/>
        </authorList>
    </citation>
    <scope>NUCLEOTIDE SEQUENCE [LARGE SCALE GENOMIC DNA]</scope>
    <source>
        <strain evidence="7 8">DAH-3</strain>
    </source>
</reference>
<accession>A0A1U7LSP2</accession>